<dbReference type="SUPFAM" id="SSF52540">
    <property type="entry name" value="P-loop containing nucleoside triphosphate hydrolases"/>
    <property type="match status" value="1"/>
</dbReference>
<evidence type="ECO:0000259" key="14">
    <source>
        <dbReference type="PROSITE" id="PS50172"/>
    </source>
</evidence>
<comment type="subunit">
    <text evidence="11">Large subunit of the RFC complex, an heteropentameric complex consisting of RFC1 and four small subunits RFC2, RFC3, RFC4 and RFC5; the RFC complex interacts with PCNA and the interaction involves RFC1.</text>
</comment>
<feature type="domain" description="BRCT" evidence="14">
    <location>
        <begin position="375"/>
        <end position="455"/>
    </location>
</feature>
<name>A0A8B7PJV9_HYAAZ</name>
<dbReference type="CDD" id="cd18140">
    <property type="entry name" value="HLD_clamp_RFC"/>
    <property type="match status" value="1"/>
</dbReference>
<dbReference type="KEGG" id="hazt:108681245"/>
<feature type="compositionally biased region" description="Low complexity" evidence="13">
    <location>
        <begin position="216"/>
        <end position="248"/>
    </location>
</feature>
<dbReference type="GO" id="GO:0005634">
    <property type="term" value="C:nucleus"/>
    <property type="evidence" value="ECO:0007669"/>
    <property type="project" value="UniProtKB-SubCell"/>
</dbReference>
<dbReference type="CDD" id="cd00009">
    <property type="entry name" value="AAA"/>
    <property type="match status" value="1"/>
</dbReference>
<evidence type="ECO:0000256" key="8">
    <source>
        <dbReference type="ARBA" id="ARBA00023125"/>
    </source>
</evidence>
<keyword evidence="6 12" id="KW-0547">Nucleotide-binding</keyword>
<dbReference type="GO" id="GO:0005524">
    <property type="term" value="F:ATP binding"/>
    <property type="evidence" value="ECO:0007669"/>
    <property type="project" value="UniProtKB-UniRule"/>
</dbReference>
<keyword evidence="8" id="KW-0238">DNA-binding</keyword>
<feature type="compositionally biased region" description="Basic and acidic residues" evidence="13">
    <location>
        <begin position="183"/>
        <end position="204"/>
    </location>
</feature>
<dbReference type="InterPro" id="IPR003593">
    <property type="entry name" value="AAA+_ATPase"/>
</dbReference>
<evidence type="ECO:0000256" key="13">
    <source>
        <dbReference type="SAM" id="MobiDB-lite"/>
    </source>
</evidence>
<dbReference type="OrthoDB" id="446168at2759"/>
<keyword evidence="15" id="KW-1185">Reference proteome</keyword>
<feature type="compositionally biased region" description="Basic residues" evidence="13">
    <location>
        <begin position="83"/>
        <end position="94"/>
    </location>
</feature>
<accession>A0A8B7PJV9</accession>
<dbReference type="OMA" id="LICNERN"/>
<dbReference type="InterPro" id="IPR013725">
    <property type="entry name" value="DNA_replication_fac_RFC1_C"/>
</dbReference>
<dbReference type="InterPro" id="IPR003959">
    <property type="entry name" value="ATPase_AAA_core"/>
</dbReference>
<dbReference type="SMART" id="SM00382">
    <property type="entry name" value="AAA"/>
    <property type="match status" value="1"/>
</dbReference>
<evidence type="ECO:0000256" key="9">
    <source>
        <dbReference type="ARBA" id="ARBA00023242"/>
    </source>
</evidence>
<evidence type="ECO:0000256" key="4">
    <source>
        <dbReference type="ARBA" id="ARBA00022553"/>
    </source>
</evidence>
<sequence length="1094" mass="119426">MDIRNYFSVLNNKSKKEGTSESKTVSALPKQQLPKKKKRILDSDDEDPVPPQKIQIVDLSEDSDDDIFLNTTRTGEKKSDMKKSKRAKANNSKTRKMEKSPAKPLKPVTPAMFFSSAAAKKSDAATERHNVQDKKRKAHDSSVEDEESPYPKAPKLESKAGCGTRSGAADLQLSSSPKSKTPIKKESLLIKEESNTHPCHESANDLKQTCKKTNLKKQISSSSNSDLSPPKPNENSPPSKSSQASASSYKIPKIKHKECSTQITDQSKKSPNKSPVKKSSKDVKLTLEADHRKKSKTKAKSYVMEVVPSSPTKSKSSSLQKQLPASPDPFLDDSVVASPDKSILVEKKKQQAKAYQKYLQRAGPRNPGSKMVPEGAPGCLADLSFVLSGVLESLDRTEVTEIVQRYGGRVVGSVSKKTTHLLIGDDAGASKMAKAEQLGTKVISEDDFLEMLRTRPGTAPAAEESPVASSAKNSTPKANKTVKLSAARKNSSSSSASPGIIAEGSPMSSQNSISSSQPLTQPLDTQDLQDRNSEELMWVDKYKPVSLKNVIGQQGDKSNARKLLHWLSNWAQNHSGGKKLAKPSPWAKDNDGSFFKAALLSGPPGVGKTTTAQLVCRELGFDAVELNASDTRSKRSLTEEVSQLLSNTSLSNFASGHGGAATSRHHVLLMDEVDGMAGNEDRGGVQELISLMKTSKVPIICMCNDRQHPKIRSLANHCFDLRFSKPRVEQIRGAMMSVCFREGVKLKPEALDQIILGSNQDVRQILHHLAVFSANNKSMDSEQTKKDANLAKKDLKFGPWDVCRQVFNESDRKNMNIHQKSDLFFYDYSIGPLFVQENYWKARPKSTQNEGRVALLQQLAKAANNIADGDLVERAIRSGNNWSLLPTQAIFSCVLPGEAMSGHLSGEIQFPAWLGNNSKKNKMDRLSQELLSHMRLKISGNKTDVALEYSRSVLGLVLRPLLTGLEGVTEAVEAMNAYGLAREDLDSVTEVAQWSGKQDLFSKIDSKVKAAFTRALNKTAVVARPTSRKKRSAQEDEAYGDDDEDHVSEDEEDDDDITTDALIKIKKPAAAASSSKKAAATSSASGKGRGKGKK</sequence>
<evidence type="ECO:0000256" key="1">
    <source>
        <dbReference type="ARBA" id="ARBA00004123"/>
    </source>
</evidence>
<dbReference type="CTD" id="100035172"/>
<evidence type="ECO:0000256" key="7">
    <source>
        <dbReference type="ARBA" id="ARBA00022840"/>
    </source>
</evidence>
<keyword evidence="9 12" id="KW-0539">Nucleus</keyword>
<dbReference type="Pfam" id="PF00004">
    <property type="entry name" value="AAA"/>
    <property type="match status" value="1"/>
</dbReference>
<evidence type="ECO:0000313" key="15">
    <source>
        <dbReference type="Proteomes" id="UP000694843"/>
    </source>
</evidence>
<dbReference type="RefSeq" id="XP_018025752.1">
    <property type="nucleotide sequence ID" value="XM_018170263.2"/>
</dbReference>
<feature type="compositionally biased region" description="Basic and acidic residues" evidence="13">
    <location>
        <begin position="279"/>
        <end position="291"/>
    </location>
</feature>
<evidence type="ECO:0000256" key="2">
    <source>
        <dbReference type="ARBA" id="ARBA00006116"/>
    </source>
</evidence>
<feature type="region of interest" description="Disordered" evidence="13">
    <location>
        <begin position="1023"/>
        <end position="1094"/>
    </location>
</feature>
<dbReference type="Proteomes" id="UP000694843">
    <property type="component" value="Unplaced"/>
</dbReference>
<keyword evidence="4" id="KW-0597">Phosphoprotein</keyword>
<evidence type="ECO:0000256" key="11">
    <source>
        <dbReference type="ARBA" id="ARBA00064311"/>
    </source>
</evidence>
<proteinExistence type="inferred from homology"/>
<dbReference type="Pfam" id="PF08519">
    <property type="entry name" value="RFC1"/>
    <property type="match status" value="1"/>
</dbReference>
<gene>
    <name evidence="16" type="primary">LOC108681245</name>
</gene>
<feature type="compositionally biased region" description="Low complexity" evidence="13">
    <location>
        <begin position="505"/>
        <end position="516"/>
    </location>
</feature>
<comment type="function">
    <text evidence="10">Subunit of the replication factor C (RFC) complex which acts during elongation of primed DNA templates by DNA polymerases delta and epsilon, and is necessary for ATP-dependent loading of proliferating cell nuclear antigen (PCNA) onto primed DNA. This subunit binds to the primer-template junction. Binds the PO-B transcription element as well as other GA rich DNA sequences. Can bind single- or double-stranded DNA.</text>
</comment>
<dbReference type="InterPro" id="IPR027417">
    <property type="entry name" value="P-loop_NTPase"/>
</dbReference>
<dbReference type="SUPFAM" id="SSF52113">
    <property type="entry name" value="BRCT domain"/>
    <property type="match status" value="1"/>
</dbReference>
<dbReference type="Pfam" id="PF25361">
    <property type="entry name" value="AAA_lid_RFC1"/>
    <property type="match status" value="1"/>
</dbReference>
<feature type="region of interest" description="Disordered" evidence="13">
    <location>
        <begin position="457"/>
        <end position="525"/>
    </location>
</feature>
<dbReference type="PANTHER" id="PTHR23389:SF6">
    <property type="entry name" value="REPLICATION FACTOR C SUBUNIT 1"/>
    <property type="match status" value="1"/>
</dbReference>
<dbReference type="PANTHER" id="PTHR23389">
    <property type="entry name" value="CHROMOSOME TRANSMISSION FIDELITY FACTOR 18"/>
    <property type="match status" value="1"/>
</dbReference>
<feature type="compositionally biased region" description="Low complexity" evidence="13">
    <location>
        <begin position="21"/>
        <end position="32"/>
    </location>
</feature>
<dbReference type="InterPro" id="IPR008921">
    <property type="entry name" value="DNA_pol3_clamp-load_cplx_C"/>
</dbReference>
<feature type="compositionally biased region" description="Acidic residues" evidence="13">
    <location>
        <begin position="1035"/>
        <end position="1058"/>
    </location>
</feature>
<dbReference type="GO" id="GO:0005663">
    <property type="term" value="C:DNA replication factor C complex"/>
    <property type="evidence" value="ECO:0007669"/>
    <property type="project" value="InterPro"/>
</dbReference>
<dbReference type="Pfam" id="PF00533">
    <property type="entry name" value="BRCT"/>
    <property type="match status" value="1"/>
</dbReference>
<feature type="compositionally biased region" description="Low complexity" evidence="13">
    <location>
        <begin position="485"/>
        <end position="497"/>
    </location>
</feature>
<dbReference type="FunFam" id="1.20.272.10:FF:000005">
    <property type="entry name" value="Replication factor C subunit 1"/>
    <property type="match status" value="1"/>
</dbReference>
<dbReference type="GO" id="GO:0003677">
    <property type="term" value="F:DNA binding"/>
    <property type="evidence" value="ECO:0007669"/>
    <property type="project" value="UniProtKB-KW"/>
</dbReference>
<feature type="compositionally biased region" description="Low complexity" evidence="13">
    <location>
        <begin position="308"/>
        <end position="325"/>
    </location>
</feature>
<dbReference type="Gene3D" id="1.10.8.60">
    <property type="match status" value="1"/>
</dbReference>
<feature type="compositionally biased region" description="Low complexity" evidence="13">
    <location>
        <begin position="459"/>
        <end position="471"/>
    </location>
</feature>
<dbReference type="FunFam" id="3.40.50.300:FF:000395">
    <property type="entry name" value="Replication factor C subunit 1"/>
    <property type="match status" value="1"/>
</dbReference>
<comment type="subcellular location">
    <subcellularLocation>
        <location evidence="1 12">Nucleus</location>
    </subcellularLocation>
</comment>
<dbReference type="SUPFAM" id="SSF48019">
    <property type="entry name" value="post-AAA+ oligomerization domain-like"/>
    <property type="match status" value="1"/>
</dbReference>
<evidence type="ECO:0000313" key="16">
    <source>
        <dbReference type="RefSeq" id="XP_018025752.1"/>
    </source>
</evidence>
<dbReference type="SMART" id="SM00292">
    <property type="entry name" value="BRCT"/>
    <property type="match status" value="1"/>
</dbReference>
<dbReference type="GO" id="GO:0003689">
    <property type="term" value="F:DNA clamp loader activity"/>
    <property type="evidence" value="ECO:0007669"/>
    <property type="project" value="UniProtKB-UniRule"/>
</dbReference>
<feature type="compositionally biased region" description="Low complexity" evidence="13">
    <location>
        <begin position="1068"/>
        <end position="1086"/>
    </location>
</feature>
<dbReference type="InterPro" id="IPR012178">
    <property type="entry name" value="RFC1"/>
</dbReference>
<dbReference type="FunFam" id="3.40.50.10190:FF:000001">
    <property type="entry name" value="Replication factor C subunit 1"/>
    <property type="match status" value="1"/>
</dbReference>
<dbReference type="InterPro" id="IPR001357">
    <property type="entry name" value="BRCT_dom"/>
</dbReference>
<comment type="similarity">
    <text evidence="2 12">Belongs to the activator 1 large subunit family.</text>
</comment>
<dbReference type="InterPro" id="IPR047854">
    <property type="entry name" value="RFC_lid"/>
</dbReference>
<keyword evidence="7 12" id="KW-0067">ATP-binding</keyword>
<evidence type="ECO:0000256" key="12">
    <source>
        <dbReference type="PIRNR" id="PIRNR036578"/>
    </source>
</evidence>
<dbReference type="InterPro" id="IPR036420">
    <property type="entry name" value="BRCT_dom_sf"/>
</dbReference>
<dbReference type="Gene3D" id="1.20.272.10">
    <property type="match status" value="1"/>
</dbReference>
<dbReference type="CDD" id="cd17752">
    <property type="entry name" value="BRCT_RFC1"/>
    <property type="match status" value="1"/>
</dbReference>
<evidence type="ECO:0000256" key="6">
    <source>
        <dbReference type="ARBA" id="ARBA00022741"/>
    </source>
</evidence>
<evidence type="ECO:0000256" key="3">
    <source>
        <dbReference type="ARBA" id="ARBA00020401"/>
    </source>
</evidence>
<dbReference type="FunFam" id="1.10.8.60:FF:000021">
    <property type="entry name" value="Replication factor C subunit 1"/>
    <property type="match status" value="1"/>
</dbReference>
<dbReference type="PIRSF" id="PIRSF036578">
    <property type="entry name" value="RFC1"/>
    <property type="match status" value="1"/>
</dbReference>
<evidence type="ECO:0000256" key="5">
    <source>
        <dbReference type="ARBA" id="ARBA00022705"/>
    </source>
</evidence>
<dbReference type="GO" id="GO:0006260">
    <property type="term" value="P:DNA replication"/>
    <property type="evidence" value="ECO:0007669"/>
    <property type="project" value="UniProtKB-KW"/>
</dbReference>
<dbReference type="PROSITE" id="PS50172">
    <property type="entry name" value="BRCT"/>
    <property type="match status" value="1"/>
</dbReference>
<dbReference type="AlphaFoldDB" id="A0A8B7PJV9"/>
<evidence type="ECO:0000256" key="10">
    <source>
        <dbReference type="ARBA" id="ARBA00054501"/>
    </source>
</evidence>
<feature type="region of interest" description="Disordered" evidence="13">
    <location>
        <begin position="1"/>
        <end position="332"/>
    </location>
</feature>
<feature type="compositionally biased region" description="Basic and acidic residues" evidence="13">
    <location>
        <begin position="120"/>
        <end position="133"/>
    </location>
</feature>
<dbReference type="GO" id="GO:0016887">
    <property type="term" value="F:ATP hydrolysis activity"/>
    <property type="evidence" value="ECO:0007669"/>
    <property type="project" value="InterPro"/>
</dbReference>
<dbReference type="GeneID" id="108681245"/>
<organism evidence="15 16">
    <name type="scientific">Hyalella azteca</name>
    <name type="common">Amphipod</name>
    <dbReference type="NCBI Taxonomy" id="294128"/>
    <lineage>
        <taxon>Eukaryota</taxon>
        <taxon>Metazoa</taxon>
        <taxon>Ecdysozoa</taxon>
        <taxon>Arthropoda</taxon>
        <taxon>Crustacea</taxon>
        <taxon>Multicrustacea</taxon>
        <taxon>Malacostraca</taxon>
        <taxon>Eumalacostraca</taxon>
        <taxon>Peracarida</taxon>
        <taxon>Amphipoda</taxon>
        <taxon>Senticaudata</taxon>
        <taxon>Talitrida</taxon>
        <taxon>Talitroidea</taxon>
        <taxon>Hyalellidae</taxon>
        <taxon>Hyalella</taxon>
    </lineage>
</organism>
<protein>
    <recommendedName>
        <fullName evidence="3 12">Replication factor C subunit 1</fullName>
    </recommendedName>
</protein>
<keyword evidence="5 12" id="KW-0235">DNA replication</keyword>
<reference evidence="16" key="1">
    <citation type="submission" date="2025-08" db="UniProtKB">
        <authorList>
            <consortium name="RefSeq"/>
        </authorList>
    </citation>
    <scope>IDENTIFICATION</scope>
    <source>
        <tissue evidence="16">Whole organism</tissue>
    </source>
</reference>
<dbReference type="Gene3D" id="3.40.50.300">
    <property type="entry name" value="P-loop containing nucleotide triphosphate hydrolases"/>
    <property type="match status" value="1"/>
</dbReference>
<dbReference type="GO" id="GO:0006281">
    <property type="term" value="P:DNA repair"/>
    <property type="evidence" value="ECO:0007669"/>
    <property type="project" value="InterPro"/>
</dbReference>
<dbReference type="Gene3D" id="3.40.50.10190">
    <property type="entry name" value="BRCT domain"/>
    <property type="match status" value="1"/>
</dbReference>